<dbReference type="InterPro" id="IPR051603">
    <property type="entry name" value="Zinc-ADH_QOR/CCCR"/>
</dbReference>
<evidence type="ECO:0000259" key="2">
    <source>
        <dbReference type="SMART" id="SM00829"/>
    </source>
</evidence>
<evidence type="ECO:0000313" key="3">
    <source>
        <dbReference type="EMBL" id="MFC4832568.1"/>
    </source>
</evidence>
<organism evidence="3 4">
    <name type="scientific">Actinomycetospora chibensis</name>
    <dbReference type="NCBI Taxonomy" id="663606"/>
    <lineage>
        <taxon>Bacteria</taxon>
        <taxon>Bacillati</taxon>
        <taxon>Actinomycetota</taxon>
        <taxon>Actinomycetes</taxon>
        <taxon>Pseudonocardiales</taxon>
        <taxon>Pseudonocardiaceae</taxon>
        <taxon>Actinomycetospora</taxon>
    </lineage>
</organism>
<dbReference type="Gene3D" id="3.40.50.720">
    <property type="entry name" value="NAD(P)-binding Rossmann-like Domain"/>
    <property type="match status" value="1"/>
</dbReference>
<dbReference type="InterPro" id="IPR036291">
    <property type="entry name" value="NAD(P)-bd_dom_sf"/>
</dbReference>
<keyword evidence="1" id="KW-0521">NADP</keyword>
<dbReference type="SMART" id="SM00829">
    <property type="entry name" value="PKS_ER"/>
    <property type="match status" value="1"/>
</dbReference>
<dbReference type="RefSeq" id="WP_274187632.1">
    <property type="nucleotide sequence ID" value="NZ_BAABHN010000018.1"/>
</dbReference>
<dbReference type="GO" id="GO:0016491">
    <property type="term" value="F:oxidoreductase activity"/>
    <property type="evidence" value="ECO:0007669"/>
    <property type="project" value="UniProtKB-KW"/>
</dbReference>
<comment type="caution">
    <text evidence="3">The sequence shown here is derived from an EMBL/GenBank/DDBJ whole genome shotgun (WGS) entry which is preliminary data.</text>
</comment>
<dbReference type="CDD" id="cd05289">
    <property type="entry name" value="MDR_like_2"/>
    <property type="match status" value="1"/>
</dbReference>
<sequence>MRAYGFLAVGGPDQEAFLDVPVPDPGPGELRVRVRAAGVNPGDFRMRRGEYGSVAPAVLGREVAGTVTAVGEGVSGFAVGDEVFGGCPGMVGGWAEQALVTASFAAHRPPSVSAEDAAALPVAAGTAYDALTTLALPAGATLLVSGAGGGVGIPTVQLARARGLRVVGTASAGKRDLLTELGAVPVTGGEGVADRVRAVAPDGVDGVFDLVGGDALRAVAPLVDPARLASVADKPLVAELGGRDVPRDRSTAVLDALAALVASGDLDPWVRTVLPFERTAEALATVEDGHVLGKVVVTMDPA</sequence>
<keyword evidence="4" id="KW-1185">Reference proteome</keyword>
<dbReference type="EC" id="1.-.-.-" evidence="3"/>
<dbReference type="Gene3D" id="3.90.180.10">
    <property type="entry name" value="Medium-chain alcohol dehydrogenases, catalytic domain"/>
    <property type="match status" value="1"/>
</dbReference>
<name>A0ABV9RFP7_9PSEU</name>
<dbReference type="PANTHER" id="PTHR44154">
    <property type="entry name" value="QUINONE OXIDOREDUCTASE"/>
    <property type="match status" value="1"/>
</dbReference>
<proteinExistence type="predicted"/>
<dbReference type="InterPro" id="IPR020843">
    <property type="entry name" value="ER"/>
</dbReference>
<evidence type="ECO:0000256" key="1">
    <source>
        <dbReference type="ARBA" id="ARBA00022857"/>
    </source>
</evidence>
<evidence type="ECO:0000313" key="4">
    <source>
        <dbReference type="Proteomes" id="UP001595909"/>
    </source>
</evidence>
<protein>
    <submittedName>
        <fullName evidence="3">NADP-dependent oxidoreductase</fullName>
        <ecNumber evidence="3">1.-.-.-</ecNumber>
    </submittedName>
</protein>
<gene>
    <name evidence="3" type="ORF">ACFPEL_09120</name>
</gene>
<dbReference type="SUPFAM" id="SSF50129">
    <property type="entry name" value="GroES-like"/>
    <property type="match status" value="1"/>
</dbReference>
<dbReference type="InterPro" id="IPR013154">
    <property type="entry name" value="ADH-like_N"/>
</dbReference>
<dbReference type="EMBL" id="JBHSIM010000018">
    <property type="protein sequence ID" value="MFC4832568.1"/>
    <property type="molecule type" value="Genomic_DNA"/>
</dbReference>
<reference evidence="4" key="1">
    <citation type="journal article" date="2019" name="Int. J. Syst. Evol. Microbiol.">
        <title>The Global Catalogue of Microorganisms (GCM) 10K type strain sequencing project: providing services to taxonomists for standard genome sequencing and annotation.</title>
        <authorList>
            <consortium name="The Broad Institute Genomics Platform"/>
            <consortium name="The Broad Institute Genome Sequencing Center for Infectious Disease"/>
            <person name="Wu L."/>
            <person name="Ma J."/>
        </authorList>
    </citation>
    <scope>NUCLEOTIDE SEQUENCE [LARGE SCALE GENOMIC DNA]</scope>
    <source>
        <strain evidence="4">CCUG 50347</strain>
    </source>
</reference>
<dbReference type="PANTHER" id="PTHR44154:SF1">
    <property type="entry name" value="QUINONE OXIDOREDUCTASE"/>
    <property type="match status" value="1"/>
</dbReference>
<dbReference type="Pfam" id="PF08240">
    <property type="entry name" value="ADH_N"/>
    <property type="match status" value="1"/>
</dbReference>
<keyword evidence="3" id="KW-0560">Oxidoreductase</keyword>
<dbReference type="Proteomes" id="UP001595909">
    <property type="component" value="Unassembled WGS sequence"/>
</dbReference>
<accession>A0ABV9RFP7</accession>
<dbReference type="Pfam" id="PF13602">
    <property type="entry name" value="ADH_zinc_N_2"/>
    <property type="match status" value="1"/>
</dbReference>
<feature type="domain" description="Enoyl reductase (ER)" evidence="2">
    <location>
        <begin position="10"/>
        <end position="297"/>
    </location>
</feature>
<dbReference type="InterPro" id="IPR011032">
    <property type="entry name" value="GroES-like_sf"/>
</dbReference>
<dbReference type="SUPFAM" id="SSF51735">
    <property type="entry name" value="NAD(P)-binding Rossmann-fold domains"/>
    <property type="match status" value="1"/>
</dbReference>